<dbReference type="PANTHER" id="PTHR41795">
    <property type="entry name" value="EXOPOLYSACCHARIDE SYNTHESIS PROTEIN"/>
    <property type="match status" value="1"/>
</dbReference>
<dbReference type="Pfam" id="PF06055">
    <property type="entry name" value="ExoD"/>
    <property type="match status" value="1"/>
</dbReference>
<feature type="transmembrane region" description="Helical" evidence="1">
    <location>
        <begin position="171"/>
        <end position="196"/>
    </location>
</feature>
<reference evidence="3" key="1">
    <citation type="submission" date="2011-02" db="EMBL/GenBank/DDBJ databases">
        <title>Complete sequence of Methanobacterium sp. AL-21.</title>
        <authorList>
            <consortium name="US DOE Joint Genome Institute"/>
            <person name="Lucas S."/>
            <person name="Copeland A."/>
            <person name="Lapidus A."/>
            <person name="Cheng J.-F."/>
            <person name="Goodwin L."/>
            <person name="Pitluck S."/>
            <person name="Chertkov O."/>
            <person name="Detter J.C."/>
            <person name="Han C."/>
            <person name="Tapia R."/>
            <person name="Land M."/>
            <person name="Hauser L."/>
            <person name="Kyrpides N."/>
            <person name="Ivanova N."/>
            <person name="Mikhailova N."/>
            <person name="Pagani I."/>
            <person name="Cadillo-Quiroz H."/>
            <person name="Imachi H."/>
            <person name="Zinder S."/>
            <person name="Liu W."/>
            <person name="Woyke T."/>
        </authorList>
    </citation>
    <scope>NUCLEOTIDE SEQUENCE [LARGE SCALE GENOMIC DNA]</scope>
    <source>
        <strain evidence="3">AL-21</strain>
    </source>
</reference>
<dbReference type="AlphaFoldDB" id="F0TBF5"/>
<dbReference type="KEGG" id="mel:Metbo_2005"/>
<dbReference type="eggNOG" id="arCOG10854">
    <property type="taxonomic scope" value="Archaea"/>
</dbReference>
<protein>
    <submittedName>
        <fullName evidence="2">Exopolysaccharide synthesis ExoD</fullName>
    </submittedName>
</protein>
<organism evidence="2 3">
    <name type="scientific">Methanobacterium lacus (strain AL-21)</name>
    <dbReference type="NCBI Taxonomy" id="877455"/>
    <lineage>
        <taxon>Archaea</taxon>
        <taxon>Methanobacteriati</taxon>
        <taxon>Methanobacteriota</taxon>
        <taxon>Methanomada group</taxon>
        <taxon>Methanobacteria</taxon>
        <taxon>Methanobacteriales</taxon>
        <taxon>Methanobacteriaceae</taxon>
        <taxon>Methanobacterium</taxon>
    </lineage>
</organism>
<accession>F0TBF5</accession>
<dbReference type="OrthoDB" id="82570at2157"/>
<keyword evidence="1" id="KW-1133">Transmembrane helix</keyword>
<dbReference type="GeneID" id="10278465"/>
<evidence type="ECO:0000313" key="2">
    <source>
        <dbReference type="EMBL" id="ADZ10224.1"/>
    </source>
</evidence>
<feature type="transmembrane region" description="Helical" evidence="1">
    <location>
        <begin position="133"/>
        <end position="151"/>
    </location>
</feature>
<name>F0TBF5_METLA</name>
<dbReference type="PIRSF" id="PIRSF033239">
    <property type="entry name" value="ExoD"/>
    <property type="match status" value="1"/>
</dbReference>
<keyword evidence="3" id="KW-1185">Reference proteome</keyword>
<dbReference type="EMBL" id="CP002551">
    <property type="protein sequence ID" value="ADZ10224.1"/>
    <property type="molecule type" value="Genomic_DNA"/>
</dbReference>
<proteinExistence type="predicted"/>
<sequence>MSKESTTESTSKIISGVSEQIPEDGVNFREFLDLIGEQGGLISCLILVAPFLLPVSIPGSSLPFGLAIILINIAILTKTHPLIPKMVMEYRISQSTMVSLLNGMNRILKGLEKFVKPRLNIVTRPYMDQINNVFMIFCAFLLMLPLPVPLTDFLPAYSILFLTLGSVENDGYMVIAGYLMALVTAIYFLLIALLGISGIKALLSILGINL</sequence>
<dbReference type="PANTHER" id="PTHR41795:SF1">
    <property type="entry name" value="EXOPOLYSACCHARIDE SYNTHESIS PROTEIN"/>
    <property type="match status" value="1"/>
</dbReference>
<dbReference type="RefSeq" id="WP_013645575.1">
    <property type="nucleotide sequence ID" value="NC_015216.1"/>
</dbReference>
<feature type="transmembrane region" description="Helical" evidence="1">
    <location>
        <begin position="63"/>
        <end position="83"/>
    </location>
</feature>
<reference evidence="2 3" key="2">
    <citation type="journal article" date="2014" name="Int. J. Syst. Evol. Microbiol.">
        <title>Methanobacterium paludis sp. nov. and a novel strain of Methanobacterium lacus isolated from northern peatlands.</title>
        <authorList>
            <person name="Cadillo-Quiroz H."/>
            <person name="Brauer S.L."/>
            <person name="Goodson N."/>
            <person name="Yavitt J.B."/>
            <person name="Zinder S.H."/>
        </authorList>
    </citation>
    <scope>NUCLEOTIDE SEQUENCE [LARGE SCALE GENOMIC DNA]</scope>
    <source>
        <strain evidence="2 3">AL-21</strain>
    </source>
</reference>
<dbReference type="Proteomes" id="UP000007490">
    <property type="component" value="Chromosome"/>
</dbReference>
<evidence type="ECO:0000313" key="3">
    <source>
        <dbReference type="Proteomes" id="UP000007490"/>
    </source>
</evidence>
<dbReference type="HOGENOM" id="CLU_093444_0_1_2"/>
<evidence type="ECO:0000256" key="1">
    <source>
        <dbReference type="SAM" id="Phobius"/>
    </source>
</evidence>
<gene>
    <name evidence="2" type="ordered locus">Metbo_2005</name>
</gene>
<dbReference type="InterPro" id="IPR010331">
    <property type="entry name" value="ExoD"/>
</dbReference>
<keyword evidence="1" id="KW-0812">Transmembrane</keyword>
<keyword evidence="1" id="KW-0472">Membrane</keyword>